<dbReference type="PROSITE" id="PS50082">
    <property type="entry name" value="WD_REPEATS_2"/>
    <property type="match status" value="2"/>
</dbReference>
<dbReference type="SMART" id="SM00320">
    <property type="entry name" value="WD40"/>
    <property type="match status" value="5"/>
</dbReference>
<dbReference type="InterPro" id="IPR051350">
    <property type="entry name" value="WD_repeat-ST_regulator"/>
</dbReference>
<dbReference type="InterPro" id="IPR001680">
    <property type="entry name" value="WD40_rpt"/>
</dbReference>
<dbReference type="EMBL" id="JABXBU010002228">
    <property type="protein sequence ID" value="KAF8769964.1"/>
    <property type="molecule type" value="Genomic_DNA"/>
</dbReference>
<comment type="caution">
    <text evidence="4">The sequence shown here is derived from an EMBL/GenBank/DDBJ whole genome shotgun (WGS) entry which is preliminary data.</text>
</comment>
<gene>
    <name evidence="4" type="ORF">HNY73_017550</name>
</gene>
<feature type="repeat" description="WD" evidence="3">
    <location>
        <begin position="437"/>
        <end position="473"/>
    </location>
</feature>
<evidence type="ECO:0000256" key="3">
    <source>
        <dbReference type="PROSITE-ProRule" id="PRU00221"/>
    </source>
</evidence>
<reference evidence="4" key="1">
    <citation type="journal article" date="2020" name="bioRxiv">
        <title>Chromosome-level reference genome of the European wasp spider Argiope bruennichi: a resource for studies on range expansion and evolutionary adaptation.</title>
        <authorList>
            <person name="Sheffer M.M."/>
            <person name="Hoppe A."/>
            <person name="Krehenwinkel H."/>
            <person name="Uhl G."/>
            <person name="Kuss A.W."/>
            <person name="Jensen L."/>
            <person name="Jensen C."/>
            <person name="Gillespie R.G."/>
            <person name="Hoff K.J."/>
            <person name="Prost S."/>
        </authorList>
    </citation>
    <scope>NUCLEOTIDE SEQUENCE</scope>
</reference>
<feature type="repeat" description="WD" evidence="3">
    <location>
        <begin position="199"/>
        <end position="231"/>
    </location>
</feature>
<evidence type="ECO:0000313" key="4">
    <source>
        <dbReference type="EMBL" id="KAF8769964.1"/>
    </source>
</evidence>
<dbReference type="OMA" id="MLKFANN"/>
<dbReference type="PROSITE" id="PS50294">
    <property type="entry name" value="WD_REPEATS_REGION"/>
    <property type="match status" value="2"/>
</dbReference>
<sequence length="473" mass="52403">MQINMTSIWQQVLALDARFNTYRAPNNPQFRTLYIRRRSQLLRENAKQGFSPAARKQYLRLRNQLLAQRYGVSLDQSSLRSRSMGARSNSRVTLETSDSFENRIALAESKKVPRRTSMATDEVVPTRLAEASRAMAGDTSIAENYAFTGVHHIFDQHKDAVTAVRFANNDKSLLACCSLDGKLSICQLTPPPASVLYILEGHKAGITAFEWSLSNDLILSCSLDATVRLWDTALGCCIRVVEDPLNASIQCCAFQPLNNNMVVVGNSKGMVQVLNVSTGIYLKGGSSKTSGSVLSIVFDSSGQLLWAGDDRGYIVSYLFDLHSGRLTKGKKILVSENSAITCLSARSWASREARDPSLLANCASDAVLLFSIIRKDGSLELKRKFPVRHRSQLAMIRSSFCPIMSFRQGACIVTGSEDTCVYFFDLERENKPCVNKLQGHSATVIDVCFNYDESLLASSDASGMVIIWKREQR</sequence>
<accession>A0A8T0EE14</accession>
<protein>
    <submittedName>
        <fullName evidence="4">WD repeat-containing protein 13</fullName>
    </submittedName>
</protein>
<dbReference type="OrthoDB" id="1932312at2759"/>
<dbReference type="GO" id="GO:0005634">
    <property type="term" value="C:nucleus"/>
    <property type="evidence" value="ECO:0007669"/>
    <property type="project" value="TreeGrafter"/>
</dbReference>
<dbReference type="Gene3D" id="2.130.10.10">
    <property type="entry name" value="YVTN repeat-like/Quinoprotein amine dehydrogenase"/>
    <property type="match status" value="3"/>
</dbReference>
<dbReference type="PANTHER" id="PTHR22838:SF4">
    <property type="entry name" value="WD REPEAT-CONTAINING PROTEIN 13"/>
    <property type="match status" value="1"/>
</dbReference>
<reference evidence="4" key="2">
    <citation type="submission" date="2020-06" db="EMBL/GenBank/DDBJ databases">
        <authorList>
            <person name="Sheffer M."/>
        </authorList>
    </citation>
    <scope>NUCLEOTIDE SEQUENCE</scope>
</reference>
<keyword evidence="5" id="KW-1185">Reference proteome</keyword>
<dbReference type="Proteomes" id="UP000807504">
    <property type="component" value="Unassembled WGS sequence"/>
</dbReference>
<proteinExistence type="predicted"/>
<organism evidence="4 5">
    <name type="scientific">Argiope bruennichi</name>
    <name type="common">Wasp spider</name>
    <name type="synonym">Aranea bruennichi</name>
    <dbReference type="NCBI Taxonomy" id="94029"/>
    <lineage>
        <taxon>Eukaryota</taxon>
        <taxon>Metazoa</taxon>
        <taxon>Ecdysozoa</taxon>
        <taxon>Arthropoda</taxon>
        <taxon>Chelicerata</taxon>
        <taxon>Arachnida</taxon>
        <taxon>Araneae</taxon>
        <taxon>Araneomorphae</taxon>
        <taxon>Entelegynae</taxon>
        <taxon>Araneoidea</taxon>
        <taxon>Araneidae</taxon>
        <taxon>Argiope</taxon>
    </lineage>
</organism>
<dbReference type="Pfam" id="PF00400">
    <property type="entry name" value="WD40"/>
    <property type="match status" value="3"/>
</dbReference>
<keyword evidence="1 3" id="KW-0853">WD repeat</keyword>
<dbReference type="InterPro" id="IPR015943">
    <property type="entry name" value="WD40/YVTN_repeat-like_dom_sf"/>
</dbReference>
<evidence type="ECO:0000256" key="2">
    <source>
        <dbReference type="ARBA" id="ARBA00022737"/>
    </source>
</evidence>
<name>A0A8T0EE14_ARGBR</name>
<keyword evidence="2" id="KW-0677">Repeat</keyword>
<evidence type="ECO:0000313" key="5">
    <source>
        <dbReference type="Proteomes" id="UP000807504"/>
    </source>
</evidence>
<dbReference type="InterPro" id="IPR036322">
    <property type="entry name" value="WD40_repeat_dom_sf"/>
</dbReference>
<dbReference type="GO" id="GO:1990841">
    <property type="term" value="F:promoter-specific chromatin binding"/>
    <property type="evidence" value="ECO:0007669"/>
    <property type="project" value="TreeGrafter"/>
</dbReference>
<evidence type="ECO:0000256" key="1">
    <source>
        <dbReference type="ARBA" id="ARBA00022574"/>
    </source>
</evidence>
<dbReference type="SUPFAM" id="SSF50978">
    <property type="entry name" value="WD40 repeat-like"/>
    <property type="match status" value="1"/>
</dbReference>
<dbReference type="PANTHER" id="PTHR22838">
    <property type="entry name" value="WD REPEAT PROTEIN 26-RELATED"/>
    <property type="match status" value="1"/>
</dbReference>
<dbReference type="AlphaFoldDB" id="A0A8T0EE14"/>